<dbReference type="Pfam" id="PF00069">
    <property type="entry name" value="Pkinase"/>
    <property type="match status" value="1"/>
</dbReference>
<dbReference type="EnsemblPlants" id="TraesCS5D02G543500.1">
    <property type="protein sequence ID" value="TraesCS5D02G543500.1"/>
    <property type="gene ID" value="TraesCS5D02G543500"/>
</dbReference>
<feature type="binding site" evidence="9">
    <location>
        <position position="147"/>
    </location>
    <ligand>
        <name>ATP</name>
        <dbReference type="ChEBI" id="CHEBI:30616"/>
    </ligand>
</feature>
<dbReference type="PANTHER" id="PTHR45707:SF76">
    <property type="entry name" value="PROTEIN KINASE DOMAIN-CONTAINING PROTEIN"/>
    <property type="match status" value="1"/>
</dbReference>
<dbReference type="InterPro" id="IPR005559">
    <property type="entry name" value="CG-1_dom"/>
</dbReference>
<dbReference type="InterPro" id="IPR000719">
    <property type="entry name" value="Prot_kinase_dom"/>
</dbReference>
<dbReference type="PROSITE" id="PS00108">
    <property type="entry name" value="PROTEIN_KINASE_ST"/>
    <property type="match status" value="1"/>
</dbReference>
<dbReference type="SUPFAM" id="SSF56112">
    <property type="entry name" value="Protein kinase-like (PK-like)"/>
    <property type="match status" value="1"/>
</dbReference>
<dbReference type="EC" id="2.7.11.1" evidence="1"/>
<proteinExistence type="inferred from homology"/>
<dbReference type="Gramene" id="TraesCS5D02G543500.1">
    <property type="protein sequence ID" value="TraesCS5D02G543500.1"/>
    <property type="gene ID" value="TraesCS5D02G543500"/>
</dbReference>
<dbReference type="SMR" id="A0A3B6N333"/>
<dbReference type="GO" id="GO:0003677">
    <property type="term" value="F:DNA binding"/>
    <property type="evidence" value="ECO:0007669"/>
    <property type="project" value="InterPro"/>
</dbReference>
<keyword evidence="14" id="KW-1185">Reference proteome</keyword>
<evidence type="ECO:0000256" key="4">
    <source>
        <dbReference type="ARBA" id="ARBA00022741"/>
    </source>
</evidence>
<dbReference type="GO" id="GO:0005524">
    <property type="term" value="F:ATP binding"/>
    <property type="evidence" value="ECO:0007669"/>
    <property type="project" value="UniProtKB-UniRule"/>
</dbReference>
<protein>
    <recommendedName>
        <fullName evidence="1">non-specific serine/threonine protein kinase</fullName>
        <ecNumber evidence="1">2.7.11.1</ecNumber>
    </recommendedName>
</protein>
<evidence type="ECO:0000256" key="5">
    <source>
        <dbReference type="ARBA" id="ARBA00022777"/>
    </source>
</evidence>
<dbReference type="Gramene" id="TraesROB_scaffold_117380_01G000200.1">
    <property type="protein sequence ID" value="TraesROB_scaffold_117380_01G000200.1"/>
    <property type="gene ID" value="TraesROB_scaffold_117380_01G000200"/>
</dbReference>
<dbReference type="FunFam" id="1.10.510.10:FF:001023">
    <property type="entry name" value="Os07g0541700 protein"/>
    <property type="match status" value="1"/>
</dbReference>
<comment type="catalytic activity">
    <reaction evidence="7">
        <text>L-threonyl-[protein] + ATP = O-phospho-L-threonyl-[protein] + ADP + H(+)</text>
        <dbReference type="Rhea" id="RHEA:46608"/>
        <dbReference type="Rhea" id="RHEA-COMP:11060"/>
        <dbReference type="Rhea" id="RHEA-COMP:11605"/>
        <dbReference type="ChEBI" id="CHEBI:15378"/>
        <dbReference type="ChEBI" id="CHEBI:30013"/>
        <dbReference type="ChEBI" id="CHEBI:30616"/>
        <dbReference type="ChEBI" id="CHEBI:61977"/>
        <dbReference type="ChEBI" id="CHEBI:456216"/>
        <dbReference type="EC" id="2.7.11.1"/>
    </reaction>
</comment>
<dbReference type="PROSITE" id="PS51437">
    <property type="entry name" value="CG_1"/>
    <property type="match status" value="1"/>
</dbReference>
<dbReference type="SMART" id="SM00220">
    <property type="entry name" value="S_TKc"/>
    <property type="match status" value="1"/>
</dbReference>
<dbReference type="Pfam" id="PF03859">
    <property type="entry name" value="CG-1"/>
    <property type="match status" value="1"/>
</dbReference>
<evidence type="ECO:0000259" key="11">
    <source>
        <dbReference type="PROSITE" id="PS50011"/>
    </source>
</evidence>
<dbReference type="Gramene" id="TraesRN5D0101222900.1">
    <property type="protein sequence ID" value="TraesRN5D0101222900.1"/>
    <property type="gene ID" value="TraesRN5D0101222900"/>
</dbReference>
<evidence type="ECO:0000256" key="7">
    <source>
        <dbReference type="ARBA" id="ARBA00047899"/>
    </source>
</evidence>
<dbReference type="Gene3D" id="1.10.510.10">
    <property type="entry name" value="Transferase(Phosphotransferase) domain 1"/>
    <property type="match status" value="1"/>
</dbReference>
<dbReference type="GO" id="GO:0004674">
    <property type="term" value="F:protein serine/threonine kinase activity"/>
    <property type="evidence" value="ECO:0007669"/>
    <property type="project" value="UniProtKB-KW"/>
</dbReference>
<dbReference type="STRING" id="4565.A0A3B6N333"/>
<dbReference type="Gene3D" id="3.30.200.20">
    <property type="entry name" value="Phosphorylase Kinase, domain 1"/>
    <property type="match status" value="1"/>
</dbReference>
<dbReference type="FunFam" id="3.30.200.20:FF:000465">
    <property type="entry name" value="Cysteine-rich receptor-like protein kinase 6"/>
    <property type="match status" value="1"/>
</dbReference>
<dbReference type="PROSITE" id="PS00107">
    <property type="entry name" value="PROTEIN_KINASE_ATP"/>
    <property type="match status" value="1"/>
</dbReference>
<reference evidence="13" key="1">
    <citation type="submission" date="2018-08" db="EMBL/GenBank/DDBJ databases">
        <authorList>
            <person name="Rossello M."/>
        </authorList>
    </citation>
    <scope>NUCLEOTIDE SEQUENCE [LARGE SCALE GENOMIC DNA]</scope>
    <source>
        <strain evidence="13">cv. Chinese Spring</strain>
    </source>
</reference>
<comment type="similarity">
    <text evidence="10">Belongs to the protein kinase superfamily.</text>
</comment>
<feature type="domain" description="CG-1" evidence="12">
    <location>
        <begin position="1"/>
        <end position="102"/>
    </location>
</feature>
<evidence type="ECO:0000256" key="1">
    <source>
        <dbReference type="ARBA" id="ARBA00012513"/>
    </source>
</evidence>
<dbReference type="OMA" id="YPYDIRK"/>
<dbReference type="SMART" id="SM01076">
    <property type="entry name" value="CG-1"/>
    <property type="match status" value="1"/>
</dbReference>
<evidence type="ECO:0000259" key="12">
    <source>
        <dbReference type="PROSITE" id="PS51437"/>
    </source>
</evidence>
<dbReference type="Gramene" id="TraesCAD_scaffold_081810_01G000300.1">
    <property type="protein sequence ID" value="TraesCAD_scaffold_081810_01G000300.1"/>
    <property type="gene ID" value="TraesCAD_scaffold_081810_01G000300"/>
</dbReference>
<accession>A0A3B6N333</accession>
<keyword evidence="4 9" id="KW-0547">Nucleotide-binding</keyword>
<dbReference type="PaxDb" id="4565-Traes_5DL_6A730A96A.2"/>
<evidence type="ECO:0000256" key="2">
    <source>
        <dbReference type="ARBA" id="ARBA00022527"/>
    </source>
</evidence>
<sequence>MDPSAPPPHASSSLGGSWFLFDRKVHRFYRSDGYQWQKRMDGKSDYEAHEYLEVDNVRALNCYSGHVEKKPTFQRRIYWTLEPAYQHIVLVHYRDVLKTTPTLNHMPLQHLKDITNNFCNERILGRGGYGVVYKGVLGNGKMVAVKKIVQSVSSSHEQFENEVNLLMKLKHPNIVRLLGYCYETQHLRKLHEGKFIFVWYTECLLCLEYLPKGSLDKYISDASSGLDWPTRLKIIEGISYGLQYLHEQSDGPIIHLDLKPANVLLDEDMIPKITDFGLSRLFDQKQTIHTAITIGTLGYMPLEYLRGIITPMSDIFGLGVIIMEVITGHRDYPYDIRKSSTEFIECELQKWTNALQKEPRYTSLEMDCQRITRCIQIGLICVNPERTKRPTMKKIIDMLQGLESMDWYISNELSSPNIQAEAP</sequence>
<dbReference type="Gramene" id="TraesWEE_scaffold_142690_01G000200.1">
    <property type="protein sequence ID" value="TraesWEE_scaffold_142690_01G000200.1"/>
    <property type="gene ID" value="TraesWEE_scaffold_142690_01G000200"/>
</dbReference>
<dbReference type="AlphaFoldDB" id="A0A3B6N333"/>
<dbReference type="InterPro" id="IPR017441">
    <property type="entry name" value="Protein_kinase_ATP_BS"/>
</dbReference>
<reference evidence="13" key="2">
    <citation type="submission" date="2018-10" db="UniProtKB">
        <authorList>
            <consortium name="EnsemblPlants"/>
        </authorList>
    </citation>
    <scope>IDENTIFICATION</scope>
</reference>
<keyword evidence="2 10" id="KW-0723">Serine/threonine-protein kinase</keyword>
<name>A0A3B6N333_WHEAT</name>
<feature type="domain" description="Protein kinase" evidence="11">
    <location>
        <begin position="118"/>
        <end position="408"/>
    </location>
</feature>
<evidence type="ECO:0000256" key="8">
    <source>
        <dbReference type="ARBA" id="ARBA00048679"/>
    </source>
</evidence>
<evidence type="ECO:0000313" key="13">
    <source>
        <dbReference type="EnsemblPlants" id="TraesCS5D02G543500.1"/>
    </source>
</evidence>
<evidence type="ECO:0000256" key="10">
    <source>
        <dbReference type="RuleBase" id="RU000304"/>
    </source>
</evidence>
<dbReference type="Gramene" id="TraesCS5D03G1185700.1">
    <property type="protein sequence ID" value="TraesCS5D03G1185700.1.CDS"/>
    <property type="gene ID" value="TraesCS5D03G1185700"/>
</dbReference>
<keyword evidence="6 9" id="KW-0067">ATP-binding</keyword>
<dbReference type="PANTHER" id="PTHR45707">
    <property type="entry name" value="C2 CALCIUM/LIPID-BINDING PLANT PHOSPHORIBOSYLTRANSFERASE FAMILY PROTEIN"/>
    <property type="match status" value="1"/>
</dbReference>
<comment type="catalytic activity">
    <reaction evidence="8">
        <text>L-seryl-[protein] + ATP = O-phospho-L-seryl-[protein] + ADP + H(+)</text>
        <dbReference type="Rhea" id="RHEA:17989"/>
        <dbReference type="Rhea" id="RHEA-COMP:9863"/>
        <dbReference type="Rhea" id="RHEA-COMP:11604"/>
        <dbReference type="ChEBI" id="CHEBI:15378"/>
        <dbReference type="ChEBI" id="CHEBI:29999"/>
        <dbReference type="ChEBI" id="CHEBI:30616"/>
        <dbReference type="ChEBI" id="CHEBI:83421"/>
        <dbReference type="ChEBI" id="CHEBI:456216"/>
        <dbReference type="EC" id="2.7.11.1"/>
    </reaction>
</comment>
<organism evidence="13">
    <name type="scientific">Triticum aestivum</name>
    <name type="common">Wheat</name>
    <dbReference type="NCBI Taxonomy" id="4565"/>
    <lineage>
        <taxon>Eukaryota</taxon>
        <taxon>Viridiplantae</taxon>
        <taxon>Streptophyta</taxon>
        <taxon>Embryophyta</taxon>
        <taxon>Tracheophyta</taxon>
        <taxon>Spermatophyta</taxon>
        <taxon>Magnoliopsida</taxon>
        <taxon>Liliopsida</taxon>
        <taxon>Poales</taxon>
        <taxon>Poaceae</taxon>
        <taxon>BOP clade</taxon>
        <taxon>Pooideae</taxon>
        <taxon>Triticodae</taxon>
        <taxon>Triticeae</taxon>
        <taxon>Triticinae</taxon>
        <taxon>Triticum</taxon>
    </lineage>
</organism>
<dbReference type="Proteomes" id="UP000019116">
    <property type="component" value="Chromosome 5D"/>
</dbReference>
<keyword evidence="5" id="KW-0418">Kinase</keyword>
<dbReference type="InterPro" id="IPR008271">
    <property type="entry name" value="Ser/Thr_kinase_AS"/>
</dbReference>
<evidence type="ECO:0000256" key="6">
    <source>
        <dbReference type="ARBA" id="ARBA00022840"/>
    </source>
</evidence>
<evidence type="ECO:0000256" key="3">
    <source>
        <dbReference type="ARBA" id="ARBA00022679"/>
    </source>
</evidence>
<dbReference type="InterPro" id="IPR011009">
    <property type="entry name" value="Kinase-like_dom_sf"/>
</dbReference>
<keyword evidence="3" id="KW-0808">Transferase</keyword>
<dbReference type="PROSITE" id="PS50011">
    <property type="entry name" value="PROTEIN_KINASE_DOM"/>
    <property type="match status" value="1"/>
</dbReference>
<dbReference type="OrthoDB" id="666115at2759"/>
<evidence type="ECO:0000256" key="9">
    <source>
        <dbReference type="PROSITE-ProRule" id="PRU10141"/>
    </source>
</evidence>
<evidence type="ECO:0000313" key="14">
    <source>
        <dbReference type="Proteomes" id="UP000019116"/>
    </source>
</evidence>